<dbReference type="PANTHER" id="PTHR35218:SF9">
    <property type="entry name" value="ENDONUCLEASE_EXONUCLEASE_PHOSPHATASE DOMAIN-CONTAINING PROTEIN"/>
    <property type="match status" value="1"/>
</dbReference>
<dbReference type="SUPFAM" id="SSF56219">
    <property type="entry name" value="DNase I-like"/>
    <property type="match status" value="1"/>
</dbReference>
<feature type="domain" description="Endonuclease/exonuclease/phosphatase" evidence="1">
    <location>
        <begin position="5"/>
        <end position="108"/>
    </location>
</feature>
<sequence>MQLKNSPSIVFLMETKAKDDYVKNLKSKLQLENVHIVPRHNTGGGLALFWKNEINISILNSSPLHIDAMIIGFYENPVTANRENSWALLKHLSLKLNLPWLCMGDFNEIDFREALDCCGFQDLGFMGAPYTWCNNQFDRIITWIILDRGVATSS</sequence>
<keyword evidence="3" id="KW-1185">Reference proteome</keyword>
<dbReference type="AlphaFoldDB" id="A0AAN7FIG7"/>
<gene>
    <name evidence="2" type="ORF">RGQ29_017570</name>
</gene>
<proteinExistence type="predicted"/>
<dbReference type="Gene3D" id="3.60.10.10">
    <property type="entry name" value="Endonuclease/exonuclease/phosphatase"/>
    <property type="match status" value="1"/>
</dbReference>
<reference evidence="2 3" key="1">
    <citation type="journal article" date="2023" name="G3 (Bethesda)">
        <title>A haplotype-resolved chromosome-scale genome for Quercus rubra L. provides insights into the genetics of adaptive traits for red oak species.</title>
        <authorList>
            <person name="Kapoor B."/>
            <person name="Jenkins J."/>
            <person name="Schmutz J."/>
            <person name="Zhebentyayeva T."/>
            <person name="Kuelheim C."/>
            <person name="Coggeshall M."/>
            <person name="Heim C."/>
            <person name="Lasky J.R."/>
            <person name="Leites L."/>
            <person name="Islam-Faridi N."/>
            <person name="Romero-Severson J."/>
            <person name="DeLeo V.L."/>
            <person name="Lucas S.M."/>
            <person name="Lazic D."/>
            <person name="Gailing O."/>
            <person name="Carlson J."/>
            <person name="Staton M."/>
        </authorList>
    </citation>
    <scope>NUCLEOTIDE SEQUENCE [LARGE SCALE GENOMIC DNA]</scope>
    <source>
        <strain evidence="2">Pseudo-F2</strain>
    </source>
</reference>
<dbReference type="Proteomes" id="UP001324115">
    <property type="component" value="Unassembled WGS sequence"/>
</dbReference>
<dbReference type="EMBL" id="JAXUIC010000004">
    <property type="protein sequence ID" value="KAK4593507.1"/>
    <property type="molecule type" value="Genomic_DNA"/>
</dbReference>
<dbReference type="InterPro" id="IPR036691">
    <property type="entry name" value="Endo/exonu/phosph_ase_sf"/>
</dbReference>
<protein>
    <recommendedName>
        <fullName evidence="1">Endonuclease/exonuclease/phosphatase domain-containing protein</fullName>
    </recommendedName>
</protein>
<dbReference type="Pfam" id="PF03372">
    <property type="entry name" value="Exo_endo_phos"/>
    <property type="match status" value="1"/>
</dbReference>
<accession>A0AAN7FIG7</accession>
<dbReference type="PANTHER" id="PTHR35218">
    <property type="entry name" value="RNASE H DOMAIN-CONTAINING PROTEIN"/>
    <property type="match status" value="1"/>
</dbReference>
<evidence type="ECO:0000313" key="3">
    <source>
        <dbReference type="Proteomes" id="UP001324115"/>
    </source>
</evidence>
<evidence type="ECO:0000259" key="1">
    <source>
        <dbReference type="Pfam" id="PF03372"/>
    </source>
</evidence>
<evidence type="ECO:0000313" key="2">
    <source>
        <dbReference type="EMBL" id="KAK4593507.1"/>
    </source>
</evidence>
<dbReference type="InterPro" id="IPR005135">
    <property type="entry name" value="Endo/exonuclease/phosphatase"/>
</dbReference>
<dbReference type="GO" id="GO:0003824">
    <property type="term" value="F:catalytic activity"/>
    <property type="evidence" value="ECO:0007669"/>
    <property type="project" value="InterPro"/>
</dbReference>
<organism evidence="2 3">
    <name type="scientific">Quercus rubra</name>
    <name type="common">Northern red oak</name>
    <name type="synonym">Quercus borealis</name>
    <dbReference type="NCBI Taxonomy" id="3512"/>
    <lineage>
        <taxon>Eukaryota</taxon>
        <taxon>Viridiplantae</taxon>
        <taxon>Streptophyta</taxon>
        <taxon>Embryophyta</taxon>
        <taxon>Tracheophyta</taxon>
        <taxon>Spermatophyta</taxon>
        <taxon>Magnoliopsida</taxon>
        <taxon>eudicotyledons</taxon>
        <taxon>Gunneridae</taxon>
        <taxon>Pentapetalae</taxon>
        <taxon>rosids</taxon>
        <taxon>fabids</taxon>
        <taxon>Fagales</taxon>
        <taxon>Fagaceae</taxon>
        <taxon>Quercus</taxon>
    </lineage>
</organism>
<comment type="caution">
    <text evidence="2">The sequence shown here is derived from an EMBL/GenBank/DDBJ whole genome shotgun (WGS) entry which is preliminary data.</text>
</comment>
<name>A0AAN7FIG7_QUERU</name>